<reference evidence="9 10" key="1">
    <citation type="submission" date="2019-02" db="EMBL/GenBank/DDBJ databases">
        <title>Genome sequencing of the rare red list fungi Antrodiella citrinella (Flaviporus citrinellus).</title>
        <authorList>
            <person name="Buettner E."/>
            <person name="Kellner H."/>
        </authorList>
    </citation>
    <scope>NUCLEOTIDE SEQUENCE [LARGE SCALE GENOMIC DNA]</scope>
    <source>
        <strain evidence="9 10">DSM 108506</strain>
    </source>
</reference>
<comment type="catalytic activity">
    <reaction evidence="4">
        <text>RX + glutathione = an S-substituted glutathione + a halide anion + H(+)</text>
        <dbReference type="Rhea" id="RHEA:16437"/>
        <dbReference type="ChEBI" id="CHEBI:15378"/>
        <dbReference type="ChEBI" id="CHEBI:16042"/>
        <dbReference type="ChEBI" id="CHEBI:17792"/>
        <dbReference type="ChEBI" id="CHEBI:57925"/>
        <dbReference type="ChEBI" id="CHEBI:90779"/>
        <dbReference type="EC" id="2.5.1.18"/>
    </reaction>
</comment>
<evidence type="ECO:0000256" key="6">
    <source>
        <dbReference type="RuleBase" id="RU003494"/>
    </source>
</evidence>
<dbReference type="Pfam" id="PF00043">
    <property type="entry name" value="GST_C"/>
    <property type="match status" value="1"/>
</dbReference>
<proteinExistence type="inferred from homology"/>
<evidence type="ECO:0000313" key="10">
    <source>
        <dbReference type="Proteomes" id="UP000308730"/>
    </source>
</evidence>
<dbReference type="AlphaFoldDB" id="A0A4S4MQQ4"/>
<feature type="domain" description="GST N-terminal" evidence="7">
    <location>
        <begin position="5"/>
        <end position="90"/>
    </location>
</feature>
<comment type="similarity">
    <text evidence="1 6">Belongs to the GST superfamily.</text>
</comment>
<dbReference type="PANTHER" id="PTHR44051:SF3">
    <property type="entry name" value="TRANSCRIPTIONAL REGULATOR URE2"/>
    <property type="match status" value="1"/>
</dbReference>
<dbReference type="CDD" id="cd03048">
    <property type="entry name" value="GST_N_Ure2p_like"/>
    <property type="match status" value="1"/>
</dbReference>
<evidence type="ECO:0000256" key="3">
    <source>
        <dbReference type="ARBA" id="ARBA00022679"/>
    </source>
</evidence>
<dbReference type="InterPro" id="IPR036282">
    <property type="entry name" value="Glutathione-S-Trfase_C_sf"/>
</dbReference>
<dbReference type="InterPro" id="IPR036249">
    <property type="entry name" value="Thioredoxin-like_sf"/>
</dbReference>
<dbReference type="SFLD" id="SFLDS00019">
    <property type="entry name" value="Glutathione_Transferase_(cytos"/>
    <property type="match status" value="1"/>
</dbReference>
<evidence type="ECO:0000313" key="9">
    <source>
        <dbReference type="EMBL" id="THH28309.1"/>
    </source>
</evidence>
<dbReference type="PROSITE" id="PS50405">
    <property type="entry name" value="GST_CTER"/>
    <property type="match status" value="1"/>
</dbReference>
<evidence type="ECO:0000259" key="7">
    <source>
        <dbReference type="PROSITE" id="PS50404"/>
    </source>
</evidence>
<name>A0A4S4MQQ4_9APHY</name>
<dbReference type="PANTHER" id="PTHR44051">
    <property type="entry name" value="GLUTATHIONE S-TRANSFERASE-RELATED"/>
    <property type="match status" value="1"/>
</dbReference>
<dbReference type="InterPro" id="IPR004045">
    <property type="entry name" value="Glutathione_S-Trfase_N"/>
</dbReference>
<dbReference type="InterPro" id="IPR040079">
    <property type="entry name" value="Glutathione_S-Trfase"/>
</dbReference>
<dbReference type="Pfam" id="PF02798">
    <property type="entry name" value="GST_N"/>
    <property type="match status" value="1"/>
</dbReference>
<gene>
    <name evidence="9" type="ORF">EUX98_g5873</name>
</gene>
<feature type="domain" description="GST C-terminal" evidence="8">
    <location>
        <begin position="96"/>
        <end position="219"/>
    </location>
</feature>
<evidence type="ECO:0000259" key="8">
    <source>
        <dbReference type="PROSITE" id="PS50405"/>
    </source>
</evidence>
<dbReference type="InterPro" id="IPR010987">
    <property type="entry name" value="Glutathione-S-Trfase_C-like"/>
</dbReference>
<dbReference type="OrthoDB" id="422574at2759"/>
<dbReference type="Gene3D" id="1.20.1050.130">
    <property type="match status" value="1"/>
</dbReference>
<protein>
    <recommendedName>
        <fullName evidence="2">glutathione transferase</fullName>
        <ecNumber evidence="2">2.5.1.18</ecNumber>
    </recommendedName>
</protein>
<accession>A0A4S4MQQ4</accession>
<dbReference type="InterPro" id="IPR004046">
    <property type="entry name" value="GST_C"/>
</dbReference>
<dbReference type="FunFam" id="1.20.1050.130:FF:000016">
    <property type="entry name" value="Glutathione S-transferase 1"/>
    <property type="match status" value="1"/>
</dbReference>
<dbReference type="SFLD" id="SFLDG01151">
    <property type="entry name" value="Main.2:_Nu-like"/>
    <property type="match status" value="1"/>
</dbReference>
<keyword evidence="10" id="KW-1185">Reference proteome</keyword>
<comment type="caution">
    <text evidence="9">The sequence shown here is derived from an EMBL/GenBank/DDBJ whole genome shotgun (WGS) entry which is preliminary data.</text>
</comment>
<dbReference type="SUPFAM" id="SSF52833">
    <property type="entry name" value="Thioredoxin-like"/>
    <property type="match status" value="1"/>
</dbReference>
<evidence type="ECO:0000256" key="5">
    <source>
        <dbReference type="ARBA" id="ARBA00060024"/>
    </source>
</evidence>
<comment type="function">
    <text evidence="5">Involved in the oxidative stress response and detoxification.</text>
</comment>
<dbReference type="GO" id="GO:0005737">
    <property type="term" value="C:cytoplasm"/>
    <property type="evidence" value="ECO:0007669"/>
    <property type="project" value="UniProtKB-ARBA"/>
</dbReference>
<evidence type="ECO:0000256" key="1">
    <source>
        <dbReference type="ARBA" id="ARBA00007409"/>
    </source>
</evidence>
<dbReference type="GO" id="GO:0004364">
    <property type="term" value="F:glutathione transferase activity"/>
    <property type="evidence" value="ECO:0007669"/>
    <property type="project" value="UniProtKB-EC"/>
</dbReference>
<evidence type="ECO:0000256" key="2">
    <source>
        <dbReference type="ARBA" id="ARBA00012452"/>
    </source>
</evidence>
<dbReference type="SUPFAM" id="SSF47616">
    <property type="entry name" value="GST C-terminal domain-like"/>
    <property type="match status" value="1"/>
</dbReference>
<organism evidence="9 10">
    <name type="scientific">Antrodiella citrinella</name>
    <dbReference type="NCBI Taxonomy" id="2447956"/>
    <lineage>
        <taxon>Eukaryota</taxon>
        <taxon>Fungi</taxon>
        <taxon>Dikarya</taxon>
        <taxon>Basidiomycota</taxon>
        <taxon>Agaricomycotina</taxon>
        <taxon>Agaricomycetes</taxon>
        <taxon>Polyporales</taxon>
        <taxon>Steccherinaceae</taxon>
        <taxon>Antrodiella</taxon>
    </lineage>
</organism>
<dbReference type="PROSITE" id="PS50404">
    <property type="entry name" value="GST_NTER"/>
    <property type="match status" value="1"/>
</dbReference>
<dbReference type="EMBL" id="SGPM01000187">
    <property type="protein sequence ID" value="THH28309.1"/>
    <property type="molecule type" value="Genomic_DNA"/>
</dbReference>
<dbReference type="GO" id="GO:0005634">
    <property type="term" value="C:nucleus"/>
    <property type="evidence" value="ECO:0007669"/>
    <property type="project" value="UniProtKB-ARBA"/>
</dbReference>
<sequence>MSHGKHFTLYSHKAAPNGWKPAFLLNELGLSYETVYLDLFVTGEQKKPEYLKLNPNGRVPTLIDHKNNDLTVWESGAILLYLVDKYDTEKKYTGADDKGKAEVLQWLFFQVSGQGPYFGQAAWFANFHHEQLPSAIERYKAEIKRVLGVLESVLSKQEWLAAGKFTIADLAFVSWNNVGVIAQTVDFETDFPATYKWHQKLQQIAGIKAGLAERARLNA</sequence>
<dbReference type="EC" id="2.5.1.18" evidence="2"/>
<keyword evidence="3" id="KW-0808">Transferase</keyword>
<dbReference type="Proteomes" id="UP000308730">
    <property type="component" value="Unassembled WGS sequence"/>
</dbReference>
<evidence type="ECO:0000256" key="4">
    <source>
        <dbReference type="ARBA" id="ARBA00047960"/>
    </source>
</evidence>
<dbReference type="SFLD" id="SFLDG00358">
    <property type="entry name" value="Main_(cytGST)"/>
    <property type="match status" value="1"/>
</dbReference>